<dbReference type="AlphaFoldDB" id="E8WX16"/>
<protein>
    <recommendedName>
        <fullName evidence="6">alanine transaminase</fullName>
        <ecNumber evidence="6">2.6.1.2</ecNumber>
    </recommendedName>
</protein>
<dbReference type="KEGG" id="acm:AciX9_1524"/>
<evidence type="ECO:0000256" key="3">
    <source>
        <dbReference type="ARBA" id="ARBA00022576"/>
    </source>
</evidence>
<dbReference type="STRING" id="1198114.AciX9_1524"/>
<evidence type="ECO:0000256" key="1">
    <source>
        <dbReference type="ARBA" id="ARBA00001933"/>
    </source>
</evidence>
<keyword evidence="5" id="KW-0663">Pyridoxal phosphate</keyword>
<accession>E8WX16</accession>
<dbReference type="PaxDb" id="1198114-AciX9_1524"/>
<dbReference type="HOGENOM" id="CLU_017584_4_2_0"/>
<dbReference type="Gene3D" id="3.40.640.10">
    <property type="entry name" value="Type I PLP-dependent aspartate aminotransferase-like (Major domain)"/>
    <property type="match status" value="1"/>
</dbReference>
<dbReference type="GO" id="GO:0004021">
    <property type="term" value="F:L-alanine:2-oxoglutarate aminotransferase activity"/>
    <property type="evidence" value="ECO:0007669"/>
    <property type="project" value="UniProtKB-EC"/>
</dbReference>
<dbReference type="Pfam" id="PF00155">
    <property type="entry name" value="Aminotran_1_2"/>
    <property type="match status" value="1"/>
</dbReference>
<comment type="similarity">
    <text evidence="2">Belongs to the class-I pyridoxal-phosphate-dependent aminotransferase family.</text>
</comment>
<dbReference type="InterPro" id="IPR015422">
    <property type="entry name" value="PyrdxlP-dep_Trfase_small"/>
</dbReference>
<dbReference type="GO" id="GO:0030170">
    <property type="term" value="F:pyridoxal phosphate binding"/>
    <property type="evidence" value="ECO:0007669"/>
    <property type="project" value="InterPro"/>
</dbReference>
<dbReference type="InterPro" id="IPR051926">
    <property type="entry name" value="Ala_Aminotransferase"/>
</dbReference>
<dbReference type="RefSeq" id="WP_013579896.1">
    <property type="nucleotide sequence ID" value="NC_015064.1"/>
</dbReference>
<keyword evidence="3 8" id="KW-0032">Aminotransferase</keyword>
<feature type="domain" description="Aminotransferase class I/classII large" evidence="7">
    <location>
        <begin position="66"/>
        <end position="355"/>
    </location>
</feature>
<gene>
    <name evidence="8" type="ordered locus">AciX9_1524</name>
</gene>
<comment type="cofactor">
    <cofactor evidence="1">
        <name>pyridoxal 5'-phosphate</name>
        <dbReference type="ChEBI" id="CHEBI:597326"/>
    </cofactor>
</comment>
<proteinExistence type="inferred from homology"/>
<evidence type="ECO:0000256" key="2">
    <source>
        <dbReference type="ARBA" id="ARBA00007441"/>
    </source>
</evidence>
<evidence type="ECO:0000259" key="7">
    <source>
        <dbReference type="Pfam" id="PF00155"/>
    </source>
</evidence>
<dbReference type="EC" id="2.6.1.2" evidence="6"/>
<dbReference type="EMBL" id="CP002480">
    <property type="protein sequence ID" value="ADW68577.1"/>
    <property type="molecule type" value="Genomic_DNA"/>
</dbReference>
<evidence type="ECO:0000313" key="9">
    <source>
        <dbReference type="Proteomes" id="UP000000343"/>
    </source>
</evidence>
<dbReference type="PANTHER" id="PTHR43488:SF2">
    <property type="entry name" value="GLUTAMATE-PYRUVATE AMINOTRANSFERASE ALAA"/>
    <property type="match status" value="1"/>
</dbReference>
<dbReference type="CDD" id="cd00609">
    <property type="entry name" value="AAT_like"/>
    <property type="match status" value="1"/>
</dbReference>
<organism evidence="9">
    <name type="scientific">Granulicella tundricola (strain ATCC BAA-1859 / DSM 23138 / MP5ACTX9)</name>
    <dbReference type="NCBI Taxonomy" id="1198114"/>
    <lineage>
        <taxon>Bacteria</taxon>
        <taxon>Pseudomonadati</taxon>
        <taxon>Acidobacteriota</taxon>
        <taxon>Terriglobia</taxon>
        <taxon>Terriglobales</taxon>
        <taxon>Acidobacteriaceae</taxon>
        <taxon>Granulicella</taxon>
    </lineage>
</organism>
<dbReference type="OrthoDB" id="9802328at2"/>
<evidence type="ECO:0000256" key="5">
    <source>
        <dbReference type="ARBA" id="ARBA00022898"/>
    </source>
</evidence>
<dbReference type="SUPFAM" id="SSF53383">
    <property type="entry name" value="PLP-dependent transferases"/>
    <property type="match status" value="1"/>
</dbReference>
<dbReference type="Proteomes" id="UP000000343">
    <property type="component" value="Chromosome"/>
</dbReference>
<keyword evidence="9" id="KW-1185">Reference proteome</keyword>
<dbReference type="eggNOG" id="COG0436">
    <property type="taxonomic scope" value="Bacteria"/>
</dbReference>
<evidence type="ECO:0000256" key="4">
    <source>
        <dbReference type="ARBA" id="ARBA00022679"/>
    </source>
</evidence>
<name>E8WX16_GRATM</name>
<dbReference type="Gene3D" id="3.90.1150.10">
    <property type="entry name" value="Aspartate Aminotransferase, domain 1"/>
    <property type="match status" value="1"/>
</dbReference>
<dbReference type="InterPro" id="IPR015424">
    <property type="entry name" value="PyrdxlP-dep_Trfase"/>
</dbReference>
<reference evidence="9" key="1">
    <citation type="submission" date="2011-01" db="EMBL/GenBank/DDBJ databases">
        <title>Complete sequence of chromosome of Acidobacterium sp. MP5ACTX9.</title>
        <authorList>
            <consortium name="US DOE Joint Genome Institute"/>
            <person name="Lucas S."/>
            <person name="Copeland A."/>
            <person name="Lapidus A."/>
            <person name="Cheng J.-F."/>
            <person name="Goodwin L."/>
            <person name="Pitluck S."/>
            <person name="Teshima H."/>
            <person name="Detter J.C."/>
            <person name="Han C."/>
            <person name="Tapia R."/>
            <person name="Land M."/>
            <person name="Hauser L."/>
            <person name="Kyrpides N."/>
            <person name="Ivanova N."/>
            <person name="Ovchinnikova G."/>
            <person name="Pagani I."/>
            <person name="Rawat S.R."/>
            <person name="Mannisto M."/>
            <person name="Haggblom M.M."/>
            <person name="Woyke T."/>
        </authorList>
    </citation>
    <scope>NUCLEOTIDE SEQUENCE [LARGE SCALE GENOMIC DNA]</scope>
    <source>
        <strain evidence="9">MP5ACTX9</strain>
    </source>
</reference>
<dbReference type="InterPro" id="IPR004839">
    <property type="entry name" value="Aminotransferase_I/II_large"/>
</dbReference>
<evidence type="ECO:0000256" key="6">
    <source>
        <dbReference type="ARBA" id="ARBA00026106"/>
    </source>
</evidence>
<dbReference type="InterPro" id="IPR015421">
    <property type="entry name" value="PyrdxlP-dep_Trfase_major"/>
</dbReference>
<sequence>MPVRFSKRTAWDTGESTLAEAVRQVRSSGRSLIDLTLSNPTLCGFEYDSAAILGALTNPAAMTYDPDPRGLTSARRAVSQYYADNNALVDPAQILLTTSTSEAYSFLFRLLCDPGDEVLVAQPSYPLFDFLADLDDVNLKPYPLFYDYGWWIDFAELERRIGPRTRAVLLVHPNNPTGHATGRAERERLEAICAEHGLALIVDEVFLDYSLGEPVESFATGPHPALTFVLSGLSKISALPQMKVGWLACQGPGELVAEAFGRLEVIADTFLSMNAPAQHALPTWLASRESIVPQIVARTQTNLAALAAAGLEALPVQAGWSAVLRLPVVAEGRIDALVQEAGVIVHPGSFYALPGKNQIVVILIGPVTEFAEGVLRLARWCESNSLT</sequence>
<evidence type="ECO:0000313" key="8">
    <source>
        <dbReference type="EMBL" id="ADW68577.1"/>
    </source>
</evidence>
<dbReference type="PANTHER" id="PTHR43488">
    <property type="entry name" value="GLUTAMATE-PYRUVATE AMINOTRANSFERASE ALAA"/>
    <property type="match status" value="1"/>
</dbReference>
<keyword evidence="4 8" id="KW-0808">Transferase</keyword>